<evidence type="ECO:0000313" key="11">
    <source>
        <dbReference type="Proteomes" id="UP000245166"/>
    </source>
</evidence>
<dbReference type="PANTHER" id="PTHR30572">
    <property type="entry name" value="MEMBRANE COMPONENT OF TRANSPORTER-RELATED"/>
    <property type="match status" value="1"/>
</dbReference>
<organism evidence="10 11">
    <name type="scientific">Serinibacter arcticus</name>
    <dbReference type="NCBI Taxonomy" id="1655435"/>
    <lineage>
        <taxon>Bacteria</taxon>
        <taxon>Bacillati</taxon>
        <taxon>Actinomycetota</taxon>
        <taxon>Actinomycetes</taxon>
        <taxon>Micrococcales</taxon>
        <taxon>Beutenbergiaceae</taxon>
        <taxon>Serinibacter</taxon>
    </lineage>
</organism>
<protein>
    <recommendedName>
        <fullName evidence="9">ABC3 transporter permease C-terminal domain-containing protein</fullName>
    </recommendedName>
</protein>
<feature type="domain" description="ABC3 transporter permease C-terminal" evidence="9">
    <location>
        <begin position="773"/>
        <end position="895"/>
    </location>
</feature>
<evidence type="ECO:0000256" key="8">
    <source>
        <dbReference type="SAM" id="Phobius"/>
    </source>
</evidence>
<dbReference type="Proteomes" id="UP000245166">
    <property type="component" value="Unassembled WGS sequence"/>
</dbReference>
<dbReference type="GO" id="GO:0022857">
    <property type="term" value="F:transmembrane transporter activity"/>
    <property type="evidence" value="ECO:0007669"/>
    <property type="project" value="TreeGrafter"/>
</dbReference>
<feature type="transmembrane region" description="Helical" evidence="8">
    <location>
        <begin position="438"/>
        <end position="464"/>
    </location>
</feature>
<evidence type="ECO:0000256" key="6">
    <source>
        <dbReference type="ARBA" id="ARBA00038076"/>
    </source>
</evidence>
<evidence type="ECO:0000256" key="4">
    <source>
        <dbReference type="ARBA" id="ARBA00022989"/>
    </source>
</evidence>
<keyword evidence="4 8" id="KW-1133">Transmembrane helix</keyword>
<dbReference type="EMBL" id="PYHR01000002">
    <property type="protein sequence ID" value="PWD52434.1"/>
    <property type="molecule type" value="Genomic_DNA"/>
</dbReference>
<feature type="transmembrane region" description="Helical" evidence="8">
    <location>
        <begin position="270"/>
        <end position="294"/>
    </location>
</feature>
<name>A0A2U1ZZM4_9MICO</name>
<feature type="transmembrane region" description="Helical" evidence="8">
    <location>
        <begin position="769"/>
        <end position="795"/>
    </location>
</feature>
<accession>A0A2U1ZZM4</accession>
<feature type="compositionally biased region" description="Basic and acidic residues" evidence="7">
    <location>
        <begin position="23"/>
        <end position="52"/>
    </location>
</feature>
<comment type="subcellular location">
    <subcellularLocation>
        <location evidence="1">Cell membrane</location>
        <topology evidence="1">Multi-pass membrane protein</topology>
    </subcellularLocation>
</comment>
<dbReference type="InterPro" id="IPR050250">
    <property type="entry name" value="Macrolide_Exporter_MacB"/>
</dbReference>
<evidence type="ECO:0000256" key="5">
    <source>
        <dbReference type="ARBA" id="ARBA00023136"/>
    </source>
</evidence>
<proteinExistence type="inferred from homology"/>
<dbReference type="AlphaFoldDB" id="A0A2U1ZZM4"/>
<feature type="compositionally biased region" description="Low complexity" evidence="7">
    <location>
        <begin position="1"/>
        <end position="12"/>
    </location>
</feature>
<feature type="transmembrane region" description="Helical" evidence="8">
    <location>
        <begin position="411"/>
        <end position="432"/>
    </location>
</feature>
<evidence type="ECO:0000313" key="10">
    <source>
        <dbReference type="EMBL" id="PWD52434.1"/>
    </source>
</evidence>
<keyword evidence="11" id="KW-1185">Reference proteome</keyword>
<feature type="transmembrane region" description="Helical" evidence="8">
    <location>
        <begin position="361"/>
        <end position="383"/>
    </location>
</feature>
<keyword evidence="2" id="KW-1003">Cell membrane</keyword>
<sequence length="907" mass="92057">MAGAVASGAAAGRARRPAPPGTVHDRARDDRAPGRGRGVPRELRVLRARDSADAGGAGPRSDGAGVRPRLRLRGLHGLPDAGRLGAGVGGARDHAPTTEAIREALGVAPADVAPAWTGSATLEANDRTLSFQVVEALEPAAIGEIYAAAEGRLPGADGEAAISPHVADRLGLGVGDTLAVGADDLQVVGVLAEGRRPYAQLLTLPGAPHLAPSGWFVLGENPVTWDDVVALNGLGAEVTSRDVATNPPADGDAAFRERFGPPTTVAASTIGIGAAVAAIVGIEAVLLVGPAFAVGARRSTRTLALVGAAGGSPRDTRRIVLSTGIVAGLVAGVVGVLVGIAAITVVWFARRDDPYPLQAFLVPWWLPPAAVVFAVALAALSSWMPARSAARLDVPAALAGRRADASPRRRTPWIGIALAVLGLAGAAVGTAIRSTGLLVSGIVVLELGVVLAAGGIVSLVARLAPRLGVAGRFAVRDAVRQRSRTTPAVASVLAATAALVAAGSYVSTEEAVQEAAWRPAVGVGTAIVRMPFLPADEGAQVDPAEAEAVMAAAVDRVEQVVPVAGSATVHVLGVVGAVERVPPWATAELRPDRACPADETTTQAEWEALMDDPRCQGGPGTTSTWWAPGATSVIVDDGTALAQFGLGDEGRAAAEALAEGRIVVGHEGLVWDDGTAHVSVQISDPEDPQALPTEVVLVGPAHVQDFDPLHEAIVPTSLVATAPELTAVVAGGVVRVDAPYDRGWADRVTGSAGAGSLEVQEPYRGRSQILLLLLVAVAAVVTLGATWLSVGLAAAETRADLATLAAVGAPARVRRSVAGAQAAVIAVTGVGLGVVLGLLLGWILARWTLTDPYGWAAGRALAYGVQVPVTVPWLWVAGIAVVVPVLAVAGAWLTAPSRLPLVRRLAQ</sequence>
<keyword evidence="5 8" id="KW-0472">Membrane</keyword>
<feature type="transmembrane region" description="Helical" evidence="8">
    <location>
        <begin position="822"/>
        <end position="845"/>
    </location>
</feature>
<feature type="region of interest" description="Disordered" evidence="7">
    <location>
        <begin position="1"/>
        <end position="68"/>
    </location>
</feature>
<comment type="caution">
    <text evidence="10">The sequence shown here is derived from an EMBL/GenBank/DDBJ whole genome shotgun (WGS) entry which is preliminary data.</text>
</comment>
<dbReference type="GO" id="GO:0005886">
    <property type="term" value="C:plasma membrane"/>
    <property type="evidence" value="ECO:0007669"/>
    <property type="project" value="UniProtKB-SubCell"/>
</dbReference>
<gene>
    <name evidence="10" type="ORF">C8046_07375</name>
</gene>
<feature type="transmembrane region" description="Helical" evidence="8">
    <location>
        <begin position="485"/>
        <end position="506"/>
    </location>
</feature>
<evidence type="ECO:0000256" key="3">
    <source>
        <dbReference type="ARBA" id="ARBA00022692"/>
    </source>
</evidence>
<evidence type="ECO:0000256" key="1">
    <source>
        <dbReference type="ARBA" id="ARBA00004651"/>
    </source>
</evidence>
<feature type="domain" description="ABC3 transporter permease C-terminal" evidence="9">
    <location>
        <begin position="276"/>
        <end position="392"/>
    </location>
</feature>
<dbReference type="Pfam" id="PF02687">
    <property type="entry name" value="FtsX"/>
    <property type="match status" value="2"/>
</dbReference>
<feature type="transmembrane region" description="Helical" evidence="8">
    <location>
        <begin position="319"/>
        <end position="349"/>
    </location>
</feature>
<evidence type="ECO:0000256" key="7">
    <source>
        <dbReference type="SAM" id="MobiDB-lite"/>
    </source>
</evidence>
<dbReference type="PANTHER" id="PTHR30572:SF4">
    <property type="entry name" value="ABC TRANSPORTER PERMEASE YTRF"/>
    <property type="match status" value="1"/>
</dbReference>
<dbReference type="InterPro" id="IPR003838">
    <property type="entry name" value="ABC3_permease_C"/>
</dbReference>
<comment type="similarity">
    <text evidence="6">Belongs to the ABC-4 integral membrane protein family.</text>
</comment>
<reference evidence="10 11" key="1">
    <citation type="submission" date="2018-03" db="EMBL/GenBank/DDBJ databases">
        <title>Genome assembly of novel Miniimonas species PCH200.</title>
        <authorList>
            <person name="Thakur V."/>
            <person name="Kumar V."/>
            <person name="Singh D."/>
        </authorList>
    </citation>
    <scope>NUCLEOTIDE SEQUENCE [LARGE SCALE GENOMIC DNA]</scope>
    <source>
        <strain evidence="10 11">PCH200</strain>
    </source>
</reference>
<keyword evidence="3 8" id="KW-0812">Transmembrane</keyword>
<feature type="transmembrane region" description="Helical" evidence="8">
    <location>
        <begin position="873"/>
        <end position="895"/>
    </location>
</feature>
<evidence type="ECO:0000256" key="2">
    <source>
        <dbReference type="ARBA" id="ARBA00022475"/>
    </source>
</evidence>
<evidence type="ECO:0000259" key="9">
    <source>
        <dbReference type="Pfam" id="PF02687"/>
    </source>
</evidence>